<name>A0A918C7X3_9ACTN</name>
<gene>
    <name evidence="1" type="ORF">GCM10010251_26400</name>
</gene>
<protein>
    <submittedName>
        <fullName evidence="1">Uncharacterized protein</fullName>
    </submittedName>
</protein>
<reference evidence="1" key="2">
    <citation type="submission" date="2020-09" db="EMBL/GenBank/DDBJ databases">
        <authorList>
            <person name="Sun Q."/>
            <person name="Ohkuma M."/>
        </authorList>
    </citation>
    <scope>NUCLEOTIDE SEQUENCE</scope>
    <source>
        <strain evidence="1">JCM 4346</strain>
    </source>
</reference>
<sequence>MSRSRLVPGVEVVAVPGRGLAVRTDEGEFLTVRTGDADEDALLSRLSGTAAGEPHGELDRIVRAFEDAGYLADGPRRPRWPADRRDIRLLGDPVLTEPLAALLRALGAAPRTAVRSSTSPSPDDLSAGDPAAVVWCLDGPVSEGLWDAADRLPERGIAWLRCHREGWQAYVEPLAAAPGDVTSAHVRARRLAATPAHRELAAYWSGPRTSGAPVHLTAPAAGLLAALLADDLSRWITGAPDTGGLPTRRRLRRVDLRTLTVTEHPVLPVPDVAHMPKKAG</sequence>
<accession>A0A918C7X3</accession>
<evidence type="ECO:0000313" key="2">
    <source>
        <dbReference type="Proteomes" id="UP000658320"/>
    </source>
</evidence>
<dbReference type="EMBL" id="BMSX01000005">
    <property type="protein sequence ID" value="GGR09357.1"/>
    <property type="molecule type" value="Genomic_DNA"/>
</dbReference>
<dbReference type="Gene3D" id="3.40.50.720">
    <property type="entry name" value="NAD(P)-binding Rossmann-like Domain"/>
    <property type="match status" value="1"/>
</dbReference>
<dbReference type="Proteomes" id="UP000658320">
    <property type="component" value="Unassembled WGS sequence"/>
</dbReference>
<comment type="caution">
    <text evidence="1">The sequence shown here is derived from an EMBL/GenBank/DDBJ whole genome shotgun (WGS) entry which is preliminary data.</text>
</comment>
<dbReference type="AlphaFoldDB" id="A0A918C7X3"/>
<dbReference type="RefSeq" id="WP_189935637.1">
    <property type="nucleotide sequence ID" value="NZ_BMSX01000005.1"/>
</dbReference>
<keyword evidence="2" id="KW-1185">Reference proteome</keyword>
<proteinExistence type="predicted"/>
<organism evidence="1 2">
    <name type="scientific">Streptomyces aurantiogriseus</name>
    <dbReference type="NCBI Taxonomy" id="66870"/>
    <lineage>
        <taxon>Bacteria</taxon>
        <taxon>Bacillati</taxon>
        <taxon>Actinomycetota</taxon>
        <taxon>Actinomycetes</taxon>
        <taxon>Kitasatosporales</taxon>
        <taxon>Streptomycetaceae</taxon>
        <taxon>Streptomyces</taxon>
    </lineage>
</organism>
<evidence type="ECO:0000313" key="1">
    <source>
        <dbReference type="EMBL" id="GGR09357.1"/>
    </source>
</evidence>
<reference evidence="1" key="1">
    <citation type="journal article" date="2014" name="Int. J. Syst. Evol. Microbiol.">
        <title>Complete genome sequence of Corynebacterium casei LMG S-19264T (=DSM 44701T), isolated from a smear-ripened cheese.</title>
        <authorList>
            <consortium name="US DOE Joint Genome Institute (JGI-PGF)"/>
            <person name="Walter F."/>
            <person name="Albersmeier A."/>
            <person name="Kalinowski J."/>
            <person name="Ruckert C."/>
        </authorList>
    </citation>
    <scope>NUCLEOTIDE SEQUENCE</scope>
    <source>
        <strain evidence="1">JCM 4346</strain>
    </source>
</reference>